<keyword evidence="2" id="KW-1185">Reference proteome</keyword>
<sequence length="203" mass="23332">MDDAVVEEIELTADDFEPLDYEDATDDSLMLQFSRKQHKITLSLAVVDKVCDPSAHKKAGGPRNDDVSNMGEMRIQDNKRRSNLLRSAKKHYESEVYDVCSDDDMLLELPEDSETESSQSSQVPSPNTLSQKWSLIKDIRQIIALRRKPLWSSLVDVDRTLLYVTKSMNPEPEYRHSQLPGCYQNEKPPIMQYRDACTTRLSY</sequence>
<protein>
    <submittedName>
        <fullName evidence="1">Uncharacterized protein</fullName>
    </submittedName>
</protein>
<gene>
    <name evidence="1" type="ORF">CYNAS_LOCUS7005</name>
</gene>
<accession>A0AA36GMW3</accession>
<comment type="caution">
    <text evidence="1">The sequence shown here is derived from an EMBL/GenBank/DDBJ whole genome shotgun (WGS) entry which is preliminary data.</text>
</comment>
<evidence type="ECO:0000313" key="2">
    <source>
        <dbReference type="Proteomes" id="UP001176961"/>
    </source>
</evidence>
<name>A0AA36GMW3_CYLNA</name>
<evidence type="ECO:0000313" key="1">
    <source>
        <dbReference type="EMBL" id="CAJ0595022.1"/>
    </source>
</evidence>
<dbReference type="EMBL" id="CATQJL010000112">
    <property type="protein sequence ID" value="CAJ0595022.1"/>
    <property type="molecule type" value="Genomic_DNA"/>
</dbReference>
<proteinExistence type="predicted"/>
<organism evidence="1 2">
    <name type="scientific">Cylicocyclus nassatus</name>
    <name type="common">Nematode worm</name>
    <dbReference type="NCBI Taxonomy" id="53992"/>
    <lineage>
        <taxon>Eukaryota</taxon>
        <taxon>Metazoa</taxon>
        <taxon>Ecdysozoa</taxon>
        <taxon>Nematoda</taxon>
        <taxon>Chromadorea</taxon>
        <taxon>Rhabditida</taxon>
        <taxon>Rhabditina</taxon>
        <taxon>Rhabditomorpha</taxon>
        <taxon>Strongyloidea</taxon>
        <taxon>Strongylidae</taxon>
        <taxon>Cylicocyclus</taxon>
    </lineage>
</organism>
<reference evidence="1" key="1">
    <citation type="submission" date="2023-07" db="EMBL/GenBank/DDBJ databases">
        <authorList>
            <consortium name="CYATHOMIX"/>
        </authorList>
    </citation>
    <scope>NUCLEOTIDE SEQUENCE</scope>
    <source>
        <strain evidence="1">N/A</strain>
    </source>
</reference>
<dbReference type="Proteomes" id="UP001176961">
    <property type="component" value="Unassembled WGS sequence"/>
</dbReference>
<dbReference type="AlphaFoldDB" id="A0AA36GMW3"/>